<dbReference type="InterPro" id="IPR020103">
    <property type="entry name" value="PsdUridine_synth_cat_dom_sf"/>
</dbReference>
<dbReference type="InterPro" id="IPR006145">
    <property type="entry name" value="PsdUridine_synth_RsuA/RluA"/>
</dbReference>
<reference evidence="9 10" key="1">
    <citation type="submission" date="2014-07" db="EMBL/GenBank/DDBJ databases">
        <title>Expanding our view of genomic diversity in Candidatus Accumulibacter clades.</title>
        <authorList>
            <person name="Skennerton C.T."/>
            <person name="Barr J.J."/>
            <person name="Slater F.R."/>
            <person name="Bond P.L."/>
            <person name="Tyson G.W."/>
        </authorList>
    </citation>
    <scope>NUCLEOTIDE SEQUENCE [LARGE SCALE GENOMIC DNA]</scope>
    <source>
        <strain evidence="10">SK-01</strain>
    </source>
</reference>
<dbReference type="InterPro" id="IPR020094">
    <property type="entry name" value="TruA/RsuA/RluB/E/F_N"/>
</dbReference>
<dbReference type="Gene3D" id="3.30.70.580">
    <property type="entry name" value="Pseudouridine synthase I, catalytic domain, N-terminal subdomain"/>
    <property type="match status" value="1"/>
</dbReference>
<dbReference type="NCBIfam" id="TIGR00093">
    <property type="entry name" value="pseudouridine synthase"/>
    <property type="match status" value="1"/>
</dbReference>
<comment type="function">
    <text evidence="5">Responsible for synthesis of pseudouridine from uracil-516 in 16S ribosomal RNA.</text>
</comment>
<dbReference type="SUPFAM" id="SSF55174">
    <property type="entry name" value="Alpha-L RNA-binding motif"/>
    <property type="match status" value="1"/>
</dbReference>
<evidence type="ECO:0000313" key="9">
    <source>
        <dbReference type="EMBL" id="KFB69959.1"/>
    </source>
</evidence>
<sequence>MATISIVAVHGLDNNSQRRIIGLGMELQRLLRSQGFGSRAECRVLVVEGRVNVAGKTCVDPFAHFEPAGLSFAVDGVLWNYREFVYLAMSKPAGYECSRRPQYYPSVYSLLPQPLATRGVQTVGRLDQDSTGLLLLSDDGQFIHTFTSPRKRIPKVYEVTTRYKVEDAQVMALLHGVELHDDAQPVEAVACIRLDEKRLRLTVTEGKYHLVKRMIAAAGNRVEALHRIAVGGFSLPLSLPVGHWMWLESPELELLAQRG</sequence>
<dbReference type="GO" id="GO:0001522">
    <property type="term" value="P:pseudouridine synthesis"/>
    <property type="evidence" value="ECO:0007669"/>
    <property type="project" value="InterPro"/>
</dbReference>
<dbReference type="Gene3D" id="3.30.70.1560">
    <property type="entry name" value="Alpha-L RNA-binding motif"/>
    <property type="match status" value="1"/>
</dbReference>
<dbReference type="PROSITE" id="PS50889">
    <property type="entry name" value="S4"/>
    <property type="match status" value="1"/>
</dbReference>
<comment type="similarity">
    <text evidence="1 7">Belongs to the pseudouridine synthase RsuA family.</text>
</comment>
<evidence type="ECO:0000256" key="3">
    <source>
        <dbReference type="ARBA" id="ARBA00023235"/>
    </source>
</evidence>
<dbReference type="AlphaFoldDB" id="A0A084Y5G5"/>
<dbReference type="InterPro" id="IPR050343">
    <property type="entry name" value="RsuA_PseudoU_synthase"/>
</dbReference>
<dbReference type="EMBL" id="JDSS02000006">
    <property type="protein sequence ID" value="KFB69959.1"/>
    <property type="molecule type" value="Genomic_DNA"/>
</dbReference>
<dbReference type="InterPro" id="IPR042092">
    <property type="entry name" value="PsdUridine_s_RsuA/RluB/E/F_cat"/>
</dbReference>
<gene>
    <name evidence="9" type="primary">rsuA</name>
    <name evidence="9" type="ORF">CAPSK01_000356</name>
</gene>
<accession>A0A084Y5G5</accession>
<dbReference type="SUPFAM" id="SSF55120">
    <property type="entry name" value="Pseudouridine synthase"/>
    <property type="match status" value="1"/>
</dbReference>
<dbReference type="Proteomes" id="UP000019812">
    <property type="component" value="Unassembled WGS sequence"/>
</dbReference>
<evidence type="ECO:0000313" key="10">
    <source>
        <dbReference type="Proteomes" id="UP000019812"/>
    </source>
</evidence>
<keyword evidence="2 6" id="KW-0694">RNA-binding</keyword>
<dbReference type="GO" id="GO:0006364">
    <property type="term" value="P:rRNA processing"/>
    <property type="evidence" value="ECO:0007669"/>
    <property type="project" value="UniProtKB-ARBA"/>
</dbReference>
<comment type="catalytic activity">
    <reaction evidence="4">
        <text>uridine(516) in 16S rRNA = pseudouridine(516) in 16S rRNA</text>
        <dbReference type="Rhea" id="RHEA:38867"/>
        <dbReference type="Rhea" id="RHEA-COMP:10089"/>
        <dbReference type="Rhea" id="RHEA-COMP:10090"/>
        <dbReference type="ChEBI" id="CHEBI:65314"/>
        <dbReference type="ChEBI" id="CHEBI:65315"/>
        <dbReference type="EC" id="5.4.99.19"/>
    </reaction>
</comment>
<dbReference type="CDD" id="cd02553">
    <property type="entry name" value="PseudoU_synth_RsuA"/>
    <property type="match status" value="1"/>
</dbReference>
<organism evidence="9 10">
    <name type="scientific">Candidatus Accumulibacter vicinus</name>
    <dbReference type="NCBI Taxonomy" id="2954382"/>
    <lineage>
        <taxon>Bacteria</taxon>
        <taxon>Pseudomonadati</taxon>
        <taxon>Pseudomonadota</taxon>
        <taxon>Betaproteobacteria</taxon>
        <taxon>Candidatus Accumulibacter</taxon>
    </lineage>
</organism>
<dbReference type="CDD" id="cd00165">
    <property type="entry name" value="S4"/>
    <property type="match status" value="1"/>
</dbReference>
<dbReference type="InterPro" id="IPR000748">
    <property type="entry name" value="PsdUridine_synth_RsuA/RluB/E/F"/>
</dbReference>
<protein>
    <recommendedName>
        <fullName evidence="7">Pseudouridine synthase</fullName>
        <ecNumber evidence="7">5.4.99.-</ecNumber>
    </recommendedName>
</protein>
<dbReference type="PANTHER" id="PTHR47683">
    <property type="entry name" value="PSEUDOURIDINE SYNTHASE FAMILY PROTEIN-RELATED"/>
    <property type="match status" value="1"/>
</dbReference>
<comment type="caution">
    <text evidence="9">The sequence shown here is derived from an EMBL/GenBank/DDBJ whole genome shotgun (WGS) entry which is preliminary data.</text>
</comment>
<evidence type="ECO:0000256" key="7">
    <source>
        <dbReference type="RuleBase" id="RU003887"/>
    </source>
</evidence>
<proteinExistence type="inferred from homology"/>
<dbReference type="InterPro" id="IPR036986">
    <property type="entry name" value="S4_RNA-bd_sf"/>
</dbReference>
<evidence type="ECO:0000256" key="6">
    <source>
        <dbReference type="PROSITE-ProRule" id="PRU00182"/>
    </source>
</evidence>
<evidence type="ECO:0000256" key="1">
    <source>
        <dbReference type="ARBA" id="ARBA00008348"/>
    </source>
</evidence>
<dbReference type="GO" id="GO:0003723">
    <property type="term" value="F:RNA binding"/>
    <property type="evidence" value="ECO:0007669"/>
    <property type="project" value="UniProtKB-KW"/>
</dbReference>
<evidence type="ECO:0000256" key="5">
    <source>
        <dbReference type="ARBA" id="ARBA00037590"/>
    </source>
</evidence>
<name>A0A084Y5G5_9PROT</name>
<dbReference type="Gene3D" id="3.10.290.10">
    <property type="entry name" value="RNA-binding S4 domain"/>
    <property type="match status" value="1"/>
</dbReference>
<keyword evidence="3 7" id="KW-0413">Isomerase</keyword>
<dbReference type="PROSITE" id="PS01149">
    <property type="entry name" value="PSI_RSU"/>
    <property type="match status" value="1"/>
</dbReference>
<feature type="domain" description="Pseudouridine synthase RsuA/RluA-like" evidence="8">
    <location>
        <begin position="86"/>
        <end position="217"/>
    </location>
</feature>
<evidence type="ECO:0000256" key="4">
    <source>
        <dbReference type="ARBA" id="ARBA00036749"/>
    </source>
</evidence>
<dbReference type="InterPro" id="IPR018496">
    <property type="entry name" value="PsdUridine_synth_RsuA/RluB_CS"/>
</dbReference>
<dbReference type="EC" id="5.4.99.-" evidence="7"/>
<dbReference type="GO" id="GO:0160136">
    <property type="term" value="F:16S rRNA pseudouridine(516) synthase activity"/>
    <property type="evidence" value="ECO:0007669"/>
    <property type="project" value="UniProtKB-EC"/>
</dbReference>
<dbReference type="STRING" id="1457154.CAPSK01_000356"/>
<evidence type="ECO:0000259" key="8">
    <source>
        <dbReference type="Pfam" id="PF00849"/>
    </source>
</evidence>
<dbReference type="PANTHER" id="PTHR47683:SF4">
    <property type="entry name" value="PSEUDOURIDINE SYNTHASE"/>
    <property type="match status" value="1"/>
</dbReference>
<evidence type="ECO:0000256" key="2">
    <source>
        <dbReference type="ARBA" id="ARBA00022884"/>
    </source>
</evidence>
<dbReference type="Pfam" id="PF00849">
    <property type="entry name" value="PseudoU_synth_2"/>
    <property type="match status" value="1"/>
</dbReference>